<organism evidence="1 2">
    <name type="scientific">Panagrolaimus sp. JU765</name>
    <dbReference type="NCBI Taxonomy" id="591449"/>
    <lineage>
        <taxon>Eukaryota</taxon>
        <taxon>Metazoa</taxon>
        <taxon>Ecdysozoa</taxon>
        <taxon>Nematoda</taxon>
        <taxon>Chromadorea</taxon>
        <taxon>Rhabditida</taxon>
        <taxon>Tylenchina</taxon>
        <taxon>Panagrolaimomorpha</taxon>
        <taxon>Panagrolaimoidea</taxon>
        <taxon>Panagrolaimidae</taxon>
        <taxon>Panagrolaimus</taxon>
    </lineage>
</organism>
<evidence type="ECO:0000313" key="2">
    <source>
        <dbReference type="WBParaSite" id="JU765_v2.g5228.t1"/>
    </source>
</evidence>
<evidence type="ECO:0000313" key="1">
    <source>
        <dbReference type="Proteomes" id="UP000887576"/>
    </source>
</evidence>
<sequence>MEFITFLYFLLNFASIFALPFQRGKGYYDLEGVFHEEDPDRGLHNLVDALFGLATTFLILISLGFLGIQCYVGYYCWWKNEKRSTYKKPIKTPSKVTKPTPTPSAPSAPATPSNKSTYVHQQNSPQTSPTATAPK</sequence>
<reference evidence="2" key="1">
    <citation type="submission" date="2022-11" db="UniProtKB">
        <authorList>
            <consortium name="WormBaseParasite"/>
        </authorList>
    </citation>
    <scope>IDENTIFICATION</scope>
</reference>
<dbReference type="Proteomes" id="UP000887576">
    <property type="component" value="Unplaced"/>
</dbReference>
<accession>A0AC34RC14</accession>
<name>A0AC34RC14_9BILA</name>
<dbReference type="WBParaSite" id="JU765_v2.g5228.t1">
    <property type="protein sequence ID" value="JU765_v2.g5228.t1"/>
    <property type="gene ID" value="JU765_v2.g5228"/>
</dbReference>
<proteinExistence type="predicted"/>
<protein>
    <submittedName>
        <fullName evidence="2">Uncharacterized protein</fullName>
    </submittedName>
</protein>